<keyword evidence="1" id="KW-1003">Cell membrane</keyword>
<dbReference type="Gene3D" id="3.40.190.10">
    <property type="entry name" value="Periplasmic binding protein-like II"/>
    <property type="match status" value="2"/>
</dbReference>
<dbReference type="SUPFAM" id="SSF53850">
    <property type="entry name" value="Periplasmic binding protein-like II"/>
    <property type="match status" value="1"/>
</dbReference>
<evidence type="ECO:0000256" key="1">
    <source>
        <dbReference type="ARBA" id="ARBA00022475"/>
    </source>
</evidence>
<dbReference type="PROSITE" id="PS51257">
    <property type="entry name" value="PROKAR_LIPOPROTEIN"/>
    <property type="match status" value="1"/>
</dbReference>
<keyword evidence="5" id="KW-0449">Lipoprotein</keyword>
<evidence type="ECO:0000313" key="8">
    <source>
        <dbReference type="EMBL" id="GKX29972.1"/>
    </source>
</evidence>
<feature type="signal peptide" evidence="7">
    <location>
        <begin position="1"/>
        <end position="23"/>
    </location>
</feature>
<feature type="region of interest" description="Disordered" evidence="6">
    <location>
        <begin position="25"/>
        <end position="49"/>
    </location>
</feature>
<accession>A0A9W6DFY5</accession>
<feature type="compositionally biased region" description="Polar residues" evidence="6">
    <location>
        <begin position="37"/>
        <end position="46"/>
    </location>
</feature>
<dbReference type="InterPro" id="IPR050490">
    <property type="entry name" value="Bact_solute-bd_prot1"/>
</dbReference>
<dbReference type="InterPro" id="IPR006059">
    <property type="entry name" value="SBP"/>
</dbReference>
<evidence type="ECO:0000256" key="4">
    <source>
        <dbReference type="ARBA" id="ARBA00023139"/>
    </source>
</evidence>
<dbReference type="PANTHER" id="PTHR43649:SF33">
    <property type="entry name" value="POLYGALACTURONAN_RHAMNOGALACTURONAN-BINDING PROTEIN YTCQ"/>
    <property type="match status" value="1"/>
</dbReference>
<keyword evidence="9" id="KW-1185">Reference proteome</keyword>
<dbReference type="PANTHER" id="PTHR43649">
    <property type="entry name" value="ARABINOSE-BINDING PROTEIN-RELATED"/>
    <property type="match status" value="1"/>
</dbReference>
<dbReference type="EMBL" id="BRLB01000006">
    <property type="protein sequence ID" value="GKX29972.1"/>
    <property type="molecule type" value="Genomic_DNA"/>
</dbReference>
<dbReference type="RefSeq" id="WP_281815764.1">
    <property type="nucleotide sequence ID" value="NZ_BRLB01000006.1"/>
</dbReference>
<dbReference type="AlphaFoldDB" id="A0A9W6DFY5"/>
<reference evidence="8" key="1">
    <citation type="submission" date="2022-06" db="EMBL/GenBank/DDBJ databases">
        <title>Vallitalea longa sp. nov., an anaerobic bacterium isolated from marine sediment.</title>
        <authorList>
            <person name="Hirano S."/>
            <person name="Terahara T."/>
            <person name="Mori K."/>
            <person name="Hamada M."/>
            <person name="Matsumoto R."/>
            <person name="Kobayashi T."/>
        </authorList>
    </citation>
    <scope>NUCLEOTIDE SEQUENCE</scope>
    <source>
        <strain evidence="8">SH18-1</strain>
    </source>
</reference>
<comment type="caution">
    <text evidence="8">The sequence shown here is derived from an EMBL/GenBank/DDBJ whole genome shotgun (WGS) entry which is preliminary data.</text>
</comment>
<feature type="chain" id="PRO_5040970182" evidence="7">
    <location>
        <begin position="24"/>
        <end position="448"/>
    </location>
</feature>
<sequence>MKKILSLTLVVLLLMMTSLVACKNDSESEKTIKNNESDNNQATSSEKTNKDELKGEIIVLTNRTNLVDTDFPRYAKKFNETYPKVKVSFEGMADYEGQVKIRMNTEDYGDVLLIPNISVTEMPDFFEPLGSYEELSEKYVFVEKATCNDVVYGIPTVAGVDGVLYNKKVFQNAGIEKLPSTPDEFIMALKKIKENTEAIPLYTNYASGWALSQWQGNVLSVSGDSDFSNHLLDNDTPFAEGEPMHILYKLMYDVAKEGLIEDDPMTTDFELSKQMIANGEIGVIVAGSWIIPQAQEFAENPDDIGFMPFPYTNKDGNVYSGSGGDYCIAVNKNSKNKEAAEAFLYFFLNESGFANDQNAIPPVKGADMPSSLEPYQEMGVKLISDNPAPEGKEGLVNEIQNESEIGFYNDDYKKRIIEAGIGNTDETFEDIVNDLNERWATARKNVVK</sequence>
<name>A0A9W6DFY5_9FIRM</name>
<evidence type="ECO:0000256" key="7">
    <source>
        <dbReference type="SAM" id="SignalP"/>
    </source>
</evidence>
<protein>
    <submittedName>
        <fullName evidence="8">Sugar ABC transporter substrate-binding protein</fullName>
    </submittedName>
</protein>
<evidence type="ECO:0000313" key="9">
    <source>
        <dbReference type="Proteomes" id="UP001144256"/>
    </source>
</evidence>
<gene>
    <name evidence="8" type="ORF">SH1V18_24520</name>
</gene>
<keyword evidence="3" id="KW-0472">Membrane</keyword>
<evidence type="ECO:0000256" key="2">
    <source>
        <dbReference type="ARBA" id="ARBA00022729"/>
    </source>
</evidence>
<keyword evidence="4" id="KW-0564">Palmitate</keyword>
<keyword evidence="2 7" id="KW-0732">Signal</keyword>
<dbReference type="Proteomes" id="UP001144256">
    <property type="component" value="Unassembled WGS sequence"/>
</dbReference>
<evidence type="ECO:0000256" key="3">
    <source>
        <dbReference type="ARBA" id="ARBA00023136"/>
    </source>
</evidence>
<organism evidence="8 9">
    <name type="scientific">Vallitalea longa</name>
    <dbReference type="NCBI Taxonomy" id="2936439"/>
    <lineage>
        <taxon>Bacteria</taxon>
        <taxon>Bacillati</taxon>
        <taxon>Bacillota</taxon>
        <taxon>Clostridia</taxon>
        <taxon>Lachnospirales</taxon>
        <taxon>Vallitaleaceae</taxon>
        <taxon>Vallitalea</taxon>
    </lineage>
</organism>
<dbReference type="Pfam" id="PF01547">
    <property type="entry name" value="SBP_bac_1"/>
    <property type="match status" value="1"/>
</dbReference>
<evidence type="ECO:0000256" key="6">
    <source>
        <dbReference type="SAM" id="MobiDB-lite"/>
    </source>
</evidence>
<evidence type="ECO:0000256" key="5">
    <source>
        <dbReference type="ARBA" id="ARBA00023288"/>
    </source>
</evidence>
<proteinExistence type="predicted"/>
<feature type="compositionally biased region" description="Basic and acidic residues" evidence="6">
    <location>
        <begin position="25"/>
        <end position="36"/>
    </location>
</feature>